<dbReference type="AlphaFoldDB" id="A0A9J6ZFB3"/>
<dbReference type="PANTHER" id="PTHR13887:SF41">
    <property type="entry name" value="THIOREDOXIN SUPERFAMILY PROTEIN"/>
    <property type="match status" value="1"/>
</dbReference>
<dbReference type="KEGG" id="plig:NAG76_00935"/>
<proteinExistence type="predicted"/>
<dbReference type="InterPro" id="IPR036249">
    <property type="entry name" value="Thioredoxin-like_sf"/>
</dbReference>
<dbReference type="CDD" id="cd03024">
    <property type="entry name" value="DsbA_FrnE"/>
    <property type="match status" value="1"/>
</dbReference>
<organism evidence="2 3">
    <name type="scientific">Candidatus Pristimantibacillus lignocellulolyticus</name>
    <dbReference type="NCBI Taxonomy" id="2994561"/>
    <lineage>
        <taxon>Bacteria</taxon>
        <taxon>Bacillati</taxon>
        <taxon>Bacillota</taxon>
        <taxon>Bacilli</taxon>
        <taxon>Bacillales</taxon>
        <taxon>Paenibacillaceae</taxon>
        <taxon>Candidatus Pristimantibacillus</taxon>
    </lineage>
</organism>
<feature type="domain" description="DSBA-like thioredoxin" evidence="1">
    <location>
        <begin position="3"/>
        <end position="205"/>
    </location>
</feature>
<name>A0A9J6ZFB3_9BACL</name>
<dbReference type="InterPro" id="IPR001853">
    <property type="entry name" value="DSBA-like_thioredoxin_dom"/>
</dbReference>
<reference evidence="2" key="1">
    <citation type="submission" date="2022-05" db="EMBL/GenBank/DDBJ databases">
        <title>Novel bacterial taxa in a minimal lignocellulolytic consortium and its capacity to transform plastics disclosed by genome-resolved metagenomics.</title>
        <authorList>
            <person name="Rodriguez C.A.D."/>
            <person name="Diaz-Garcia L."/>
            <person name="Herrera K."/>
            <person name="Tarazona N.A."/>
            <person name="Sproer C."/>
            <person name="Overmann J."/>
            <person name="Jimenez D.J."/>
        </authorList>
    </citation>
    <scope>NUCLEOTIDE SEQUENCE</scope>
    <source>
        <strain evidence="2">MAG5</strain>
    </source>
</reference>
<dbReference type="Gene3D" id="3.40.30.10">
    <property type="entry name" value="Glutaredoxin"/>
    <property type="match status" value="1"/>
</dbReference>
<dbReference type="EMBL" id="CP097899">
    <property type="protein sequence ID" value="URN94858.1"/>
    <property type="molecule type" value="Genomic_DNA"/>
</dbReference>
<sequence>MKIEIWSDYVCPFCYIGKRRLESALEQFAHHNEVVIEYKSFELNPQESFYSGKNMHQLLSEKHGMSIEQAKKAHAKLEQQAALIGLVYNIDQVKPTNTFDAHRLTQYAKSVGKDKELAEKLFYSYYTDAKLISDHDTLADIAESVGMNRDESMAVLHDSSKYANEVRSDEATAKRLGITGAPFFVIDRKFAISGAQPTEVFINALNQASQ</sequence>
<dbReference type="Pfam" id="PF01323">
    <property type="entry name" value="DSBA"/>
    <property type="match status" value="1"/>
</dbReference>
<accession>A0A9J6ZFB3</accession>
<evidence type="ECO:0000259" key="1">
    <source>
        <dbReference type="Pfam" id="PF01323"/>
    </source>
</evidence>
<dbReference type="SUPFAM" id="SSF52833">
    <property type="entry name" value="Thioredoxin-like"/>
    <property type="match status" value="1"/>
</dbReference>
<evidence type="ECO:0000313" key="3">
    <source>
        <dbReference type="Proteomes" id="UP001056756"/>
    </source>
</evidence>
<gene>
    <name evidence="2" type="ORF">NAG76_00935</name>
</gene>
<dbReference type="Proteomes" id="UP001056756">
    <property type="component" value="Chromosome"/>
</dbReference>
<protein>
    <submittedName>
        <fullName evidence="2">DsbA family oxidoreductase</fullName>
    </submittedName>
</protein>
<dbReference type="PANTHER" id="PTHR13887">
    <property type="entry name" value="GLUTATHIONE S-TRANSFERASE KAPPA"/>
    <property type="match status" value="1"/>
</dbReference>
<evidence type="ECO:0000313" key="2">
    <source>
        <dbReference type="EMBL" id="URN94858.1"/>
    </source>
</evidence>
<dbReference type="GO" id="GO:0016491">
    <property type="term" value="F:oxidoreductase activity"/>
    <property type="evidence" value="ECO:0007669"/>
    <property type="project" value="InterPro"/>
</dbReference>